<keyword evidence="12" id="KW-1185">Reference proteome</keyword>
<dbReference type="OMA" id="ACGYFVQ"/>
<feature type="transmembrane region" description="Helical" evidence="9">
    <location>
        <begin position="429"/>
        <end position="452"/>
    </location>
</feature>
<protein>
    <submittedName>
        <fullName evidence="11">Putative pleiotropic drug resistance protein 1 protein</fullName>
    </submittedName>
</protein>
<dbReference type="Pfam" id="PF00005">
    <property type="entry name" value="ABC_tran"/>
    <property type="match status" value="2"/>
</dbReference>
<dbReference type="PROSITE" id="PS00211">
    <property type="entry name" value="ABC_TRANSPORTER_1"/>
    <property type="match status" value="1"/>
</dbReference>
<accession>M7T3Z9</accession>
<feature type="transmembrane region" description="Helical" evidence="9">
    <location>
        <begin position="543"/>
        <end position="562"/>
    </location>
</feature>
<sequence length="1379" mass="151366">MSATEVDAEAREEGEVAGTSHAADVKKTVPPSSASDTSLDAHPTDTDLQLARRTTTASVAHLSLGDVEAVEVQIRDLAVTVDTSPSIWEPSTYPDLFRGKFSKSEGRHLPTTKTLLRSVDASLQPGTLTAILGGSGSGKTTLLNTVAERMHSNRLTRVGTATFNGLEGVHSVRHAYVMQQDILLPTLTVRETLRYAASLRLPQTVTEEERERVVEEVILELGLKDCANTRIGNSQHRGCSGGEKRRTSIGVQLLANPSILFLDEPTTGLDATSAFQVAKTLKTLARKGRTIVTTIHQPRSEIWDLFDNIVLLSRGSPVYSGTMSGSVPWFASLGLELPPFVNPAEFLVDTAAVDNRTPELEEETTARVERLKAAWEAESKKAFTPATFDTTVDSGGKGKLPKQAQHASFLRQVTVLTDRTLKVTYRDPMGMAGSIAEAILMAIITGYIFYDLPRDQAGIRSRQGALYISVGLQGYLFLLFEIYRLTMDVPTFDRENSEGCVTALPFILSRRIARLFTEDVPVPFLYSVIYYFMVGFDSDPGQFFTFFSIVLLNHYIAVTLAMTSVASVRHFPGASLIANLAYTLQSMACGYFVQSNTIPVYVRWLKYLTYTYYAFGALCGNEFEGSFYDCPLPGGESNPACNQYTGQYIMDNLGFPRDWVARPIIIMFAFAVMFFALSWVGLAFLKIEMTIARARNSDGDLSAGKEKMTARSIQEVRAIDVGLDKFALALDKRSALGKKLPTKTILNPVSATFQAGTLNMIMGPSGSGKTSLLNAMALRLKNSFGTRYLPSGSLKFNDAVPSDSVIRSVVSYVCQDDDALLPSLTVLETLRFAAGLRLPSWMSKEDKYRRAEEVLLKMGLKDCADNLVGSDLVKGISGGEKRRVSIAVQILTDPRILLLDEPTSGLDAFTANSIMEVLQGLANEGRTLILTIHQARSDLFSHFGNVLLLARGGSPVYAGAAKDMLGYFGSFGYQCPQHTNPADFALDLITIDLQQEKREAESRIKVQRLIESWEKVVEESPTRVEPRSSLDEKEAFDANANESDDNTTAAAAEDGAVLEKRVSIPAPRKSFNKPHLATPAELGALVHKRASFATAFPLLLHRAVINLRRQPPLLLARTMQVLGLAIVLALFFAPLKSDYYSVQNRMGFVQEVAAFYFVGMLQNVAVYPAEREVFYREDDDGVYGAEAFLATYTLLEVPFEVVSCLVFGVLADLAVGFPRTAEMYFVCVFACFGIVSCGESLGIMFNTIFEHTGFAVNVISVLLSVAQIIAGIMSINMPQLFVVFNYLSPVKYATAALTPISLRGITFTCEDAQRLPDGNCAIQTGQDVLDLYKFNVNPYVNVGALGATVVIYRLVAWALLRIARTRWKSVIDNNRKKKT</sequence>
<feature type="transmembrane region" description="Helical" evidence="9">
    <location>
        <begin position="1114"/>
        <end position="1135"/>
    </location>
</feature>
<evidence type="ECO:0000256" key="1">
    <source>
        <dbReference type="ARBA" id="ARBA00004141"/>
    </source>
</evidence>
<dbReference type="InterPro" id="IPR003439">
    <property type="entry name" value="ABC_transporter-like_ATP-bd"/>
</dbReference>
<evidence type="ECO:0000256" key="4">
    <source>
        <dbReference type="ARBA" id="ARBA00022741"/>
    </source>
</evidence>
<dbReference type="SMART" id="SM00382">
    <property type="entry name" value="AAA"/>
    <property type="match status" value="2"/>
</dbReference>
<keyword evidence="2" id="KW-0813">Transport</keyword>
<reference evidence="12" key="1">
    <citation type="journal article" date="2013" name="Genome Announc.">
        <title>Draft genome sequence of the grapevine dieback fungus Eutypa lata UCR-EL1.</title>
        <authorList>
            <person name="Blanco-Ulate B."/>
            <person name="Rolshausen P.E."/>
            <person name="Cantu D."/>
        </authorList>
    </citation>
    <scope>NUCLEOTIDE SEQUENCE [LARGE SCALE GENOMIC DNA]</scope>
    <source>
        <strain evidence="12">UCR-EL1</strain>
    </source>
</reference>
<dbReference type="Pfam" id="PF19055">
    <property type="entry name" value="ABC2_membrane_7"/>
    <property type="match status" value="1"/>
</dbReference>
<feature type="transmembrane region" description="Helical" evidence="9">
    <location>
        <begin position="1187"/>
        <end position="1211"/>
    </location>
</feature>
<evidence type="ECO:0000259" key="10">
    <source>
        <dbReference type="PROSITE" id="PS50893"/>
    </source>
</evidence>
<feature type="transmembrane region" description="Helical" evidence="9">
    <location>
        <begin position="1254"/>
        <end position="1275"/>
    </location>
</feature>
<keyword evidence="7 9" id="KW-0472">Membrane</keyword>
<dbReference type="HOGENOM" id="CLU_000604_57_4_1"/>
<feature type="transmembrane region" description="Helical" evidence="9">
    <location>
        <begin position="1223"/>
        <end position="1242"/>
    </location>
</feature>
<evidence type="ECO:0000313" key="12">
    <source>
        <dbReference type="Proteomes" id="UP000012174"/>
    </source>
</evidence>
<dbReference type="InterPro" id="IPR017871">
    <property type="entry name" value="ABC_transporter-like_CS"/>
</dbReference>
<feature type="transmembrane region" description="Helical" evidence="9">
    <location>
        <begin position="574"/>
        <end position="593"/>
    </location>
</feature>
<dbReference type="GO" id="GO:0005524">
    <property type="term" value="F:ATP binding"/>
    <property type="evidence" value="ECO:0007669"/>
    <property type="project" value="UniProtKB-KW"/>
</dbReference>
<feature type="domain" description="ABC transporter" evidence="10">
    <location>
        <begin position="716"/>
        <end position="977"/>
    </location>
</feature>
<dbReference type="GO" id="GO:0016020">
    <property type="term" value="C:membrane"/>
    <property type="evidence" value="ECO:0007669"/>
    <property type="project" value="UniProtKB-SubCell"/>
</dbReference>
<dbReference type="InterPro" id="IPR050352">
    <property type="entry name" value="ABCG_transporters"/>
</dbReference>
<evidence type="ECO:0000256" key="6">
    <source>
        <dbReference type="ARBA" id="ARBA00022989"/>
    </source>
</evidence>
<dbReference type="PANTHER" id="PTHR48041:SF119">
    <property type="entry name" value="ROA1P"/>
    <property type="match status" value="1"/>
</dbReference>
<evidence type="ECO:0000313" key="11">
    <source>
        <dbReference type="EMBL" id="EMR71322.1"/>
    </source>
</evidence>
<evidence type="ECO:0000256" key="7">
    <source>
        <dbReference type="ARBA" id="ARBA00023136"/>
    </source>
</evidence>
<keyword evidence="3 9" id="KW-0812">Transmembrane</keyword>
<dbReference type="OrthoDB" id="66620at2759"/>
<dbReference type="eggNOG" id="KOG0065">
    <property type="taxonomic scope" value="Eukaryota"/>
</dbReference>
<feature type="transmembrane region" description="Helical" evidence="9">
    <location>
        <begin position="1147"/>
        <end position="1166"/>
    </location>
</feature>
<keyword evidence="6 9" id="KW-1133">Transmembrane helix</keyword>
<comment type="subcellular location">
    <subcellularLocation>
        <location evidence="1">Membrane</location>
        <topology evidence="1">Multi-pass membrane protein</topology>
    </subcellularLocation>
</comment>
<feature type="region of interest" description="Disordered" evidence="8">
    <location>
        <begin position="1"/>
        <end position="46"/>
    </location>
</feature>
<keyword evidence="4" id="KW-0547">Nucleotide-binding</keyword>
<dbReference type="Proteomes" id="UP000012174">
    <property type="component" value="Unassembled WGS sequence"/>
</dbReference>
<keyword evidence="5" id="KW-0067">ATP-binding</keyword>
<dbReference type="SUPFAM" id="SSF52540">
    <property type="entry name" value="P-loop containing nucleoside triphosphate hydrolases"/>
    <property type="match status" value="2"/>
</dbReference>
<proteinExistence type="predicted"/>
<dbReference type="InterPro" id="IPR043926">
    <property type="entry name" value="ABCG_dom"/>
</dbReference>
<feature type="domain" description="ABC transporter" evidence="10">
    <location>
        <begin position="91"/>
        <end position="339"/>
    </location>
</feature>
<dbReference type="PANTHER" id="PTHR48041">
    <property type="entry name" value="ABC TRANSPORTER G FAMILY MEMBER 28"/>
    <property type="match status" value="1"/>
</dbReference>
<dbReference type="InterPro" id="IPR003593">
    <property type="entry name" value="AAA+_ATPase"/>
</dbReference>
<evidence type="ECO:0000256" key="8">
    <source>
        <dbReference type="SAM" id="MobiDB-lite"/>
    </source>
</evidence>
<organism evidence="11 12">
    <name type="scientific">Eutypa lata (strain UCR-EL1)</name>
    <name type="common">Grapevine dieback disease fungus</name>
    <name type="synonym">Eutypa armeniacae</name>
    <dbReference type="NCBI Taxonomy" id="1287681"/>
    <lineage>
        <taxon>Eukaryota</taxon>
        <taxon>Fungi</taxon>
        <taxon>Dikarya</taxon>
        <taxon>Ascomycota</taxon>
        <taxon>Pezizomycotina</taxon>
        <taxon>Sordariomycetes</taxon>
        <taxon>Xylariomycetidae</taxon>
        <taxon>Xylariales</taxon>
        <taxon>Diatrypaceae</taxon>
        <taxon>Eutypa</taxon>
    </lineage>
</organism>
<name>M7T3Z9_EUTLA</name>
<dbReference type="KEGG" id="ela:UCREL1_1606"/>
<dbReference type="InterPro" id="IPR013525">
    <property type="entry name" value="ABC2_TM"/>
</dbReference>
<dbReference type="EMBL" id="KB705649">
    <property type="protein sequence ID" value="EMR71322.1"/>
    <property type="molecule type" value="Genomic_DNA"/>
</dbReference>
<feature type="transmembrane region" description="Helical" evidence="9">
    <location>
        <begin position="1339"/>
        <end position="1360"/>
    </location>
</feature>
<dbReference type="InterPro" id="IPR027417">
    <property type="entry name" value="P-loop_NTPase"/>
</dbReference>
<dbReference type="GO" id="GO:0140359">
    <property type="term" value="F:ABC-type transporter activity"/>
    <property type="evidence" value="ECO:0007669"/>
    <property type="project" value="InterPro"/>
</dbReference>
<dbReference type="Pfam" id="PF01061">
    <property type="entry name" value="ABC2_membrane"/>
    <property type="match status" value="2"/>
</dbReference>
<dbReference type="FunFam" id="3.40.50.300:FF:001433">
    <property type="entry name" value="ABC transporter, putative"/>
    <property type="match status" value="1"/>
</dbReference>
<dbReference type="PROSITE" id="PS50893">
    <property type="entry name" value="ABC_TRANSPORTER_2"/>
    <property type="match status" value="2"/>
</dbReference>
<evidence type="ECO:0000256" key="3">
    <source>
        <dbReference type="ARBA" id="ARBA00022692"/>
    </source>
</evidence>
<feature type="transmembrane region" description="Helical" evidence="9">
    <location>
        <begin position="664"/>
        <end position="685"/>
    </location>
</feature>
<evidence type="ECO:0000256" key="5">
    <source>
        <dbReference type="ARBA" id="ARBA00022840"/>
    </source>
</evidence>
<feature type="transmembrane region" description="Helical" evidence="9">
    <location>
        <begin position="464"/>
        <end position="483"/>
    </location>
</feature>
<evidence type="ECO:0000256" key="2">
    <source>
        <dbReference type="ARBA" id="ARBA00022448"/>
    </source>
</evidence>
<evidence type="ECO:0000256" key="9">
    <source>
        <dbReference type="SAM" id="Phobius"/>
    </source>
</evidence>
<gene>
    <name evidence="11" type="ORF">UCREL1_1606</name>
</gene>
<dbReference type="Gene3D" id="3.40.50.300">
    <property type="entry name" value="P-loop containing nucleotide triphosphate hydrolases"/>
    <property type="match status" value="2"/>
</dbReference>
<dbReference type="GO" id="GO:0016887">
    <property type="term" value="F:ATP hydrolysis activity"/>
    <property type="evidence" value="ECO:0007669"/>
    <property type="project" value="InterPro"/>
</dbReference>